<sequence length="184" mass="21025">MKRIIHKLLSHYRYNNNLSSHAAVPVVRQFAARRTGSTAAAARRGVMKTHKHVVPTATVGRTLLKVQLSGAWCPPRPYPTAVPCQHVFLSSRSRRGGRYYTAGKGGHRHSKTDFHRKVLCSATISWKNKSVKFYMYICEPRHFQPASPVPRGFVRAAPLRQVLFNNIMSLYKIISFHLCIFIYY</sequence>
<reference evidence="1 2" key="1">
    <citation type="submission" date="2019-08" db="EMBL/GenBank/DDBJ databases">
        <title>Whole genome of Aphis craccivora.</title>
        <authorList>
            <person name="Voronova N.V."/>
            <person name="Shulinski R.S."/>
            <person name="Bandarenka Y.V."/>
            <person name="Zhorov D.G."/>
            <person name="Warner D."/>
        </authorList>
    </citation>
    <scope>NUCLEOTIDE SEQUENCE [LARGE SCALE GENOMIC DNA]</scope>
    <source>
        <strain evidence="1">180601</strain>
        <tissue evidence="1">Whole Body</tissue>
    </source>
</reference>
<proteinExistence type="predicted"/>
<dbReference type="AlphaFoldDB" id="A0A6G0ZH20"/>
<dbReference type="EMBL" id="VUJU01000448">
    <property type="protein sequence ID" value="KAF0770351.1"/>
    <property type="molecule type" value="Genomic_DNA"/>
</dbReference>
<name>A0A6G0ZH20_APHCR</name>
<comment type="caution">
    <text evidence="1">The sequence shown here is derived from an EMBL/GenBank/DDBJ whole genome shotgun (WGS) entry which is preliminary data.</text>
</comment>
<evidence type="ECO:0000313" key="1">
    <source>
        <dbReference type="EMBL" id="KAF0770351.1"/>
    </source>
</evidence>
<protein>
    <submittedName>
        <fullName evidence="1">Uncharacterized protein</fullName>
    </submittedName>
</protein>
<dbReference type="Proteomes" id="UP000478052">
    <property type="component" value="Unassembled WGS sequence"/>
</dbReference>
<evidence type="ECO:0000313" key="2">
    <source>
        <dbReference type="Proteomes" id="UP000478052"/>
    </source>
</evidence>
<keyword evidence="2" id="KW-1185">Reference proteome</keyword>
<gene>
    <name evidence="1" type="ORF">FWK35_00007651</name>
</gene>
<accession>A0A6G0ZH20</accession>
<organism evidence="1 2">
    <name type="scientific">Aphis craccivora</name>
    <name type="common">Cowpea aphid</name>
    <dbReference type="NCBI Taxonomy" id="307492"/>
    <lineage>
        <taxon>Eukaryota</taxon>
        <taxon>Metazoa</taxon>
        <taxon>Ecdysozoa</taxon>
        <taxon>Arthropoda</taxon>
        <taxon>Hexapoda</taxon>
        <taxon>Insecta</taxon>
        <taxon>Pterygota</taxon>
        <taxon>Neoptera</taxon>
        <taxon>Paraneoptera</taxon>
        <taxon>Hemiptera</taxon>
        <taxon>Sternorrhyncha</taxon>
        <taxon>Aphidomorpha</taxon>
        <taxon>Aphidoidea</taxon>
        <taxon>Aphididae</taxon>
        <taxon>Aphidini</taxon>
        <taxon>Aphis</taxon>
        <taxon>Aphis</taxon>
    </lineage>
</organism>